<dbReference type="InterPro" id="IPR000836">
    <property type="entry name" value="PRTase_dom"/>
</dbReference>
<keyword evidence="6 7" id="KW-0315">Glutamine amidotransferase</keyword>
<dbReference type="InterPro" id="IPR005854">
    <property type="entry name" value="PurF"/>
</dbReference>
<protein>
    <recommendedName>
        <fullName evidence="7">Amidophosphoribosyltransferase</fullName>
        <shortName evidence="7">ATase</shortName>
        <ecNumber evidence="7">2.4.2.14</ecNumber>
    </recommendedName>
    <alternativeName>
        <fullName evidence="7">Glutamine phosphoribosylpyrophosphate amidotransferase</fullName>
        <shortName evidence="7">GPATase</shortName>
    </alternativeName>
</protein>
<evidence type="ECO:0000256" key="3">
    <source>
        <dbReference type="ARBA" id="ARBA00022676"/>
    </source>
</evidence>
<dbReference type="InterPro" id="IPR035584">
    <property type="entry name" value="PurF_N"/>
</dbReference>
<comment type="pathway">
    <text evidence="1 7 8">Purine metabolism; IMP biosynthesis via de novo pathway; N(1)-(5-phospho-D-ribosyl)glycinamide from 5-phospho-alpha-D-ribose 1-diphosphate: step 1/2.</text>
</comment>
<evidence type="ECO:0000256" key="6">
    <source>
        <dbReference type="ARBA" id="ARBA00022962"/>
    </source>
</evidence>
<dbReference type="AlphaFoldDB" id="A0A0C4YBP0"/>
<name>A0A0C4YBP0_9BURK</name>
<dbReference type="InterPro" id="IPR017932">
    <property type="entry name" value="GATase_2_dom"/>
</dbReference>
<proteinExistence type="inferred from homology"/>
<dbReference type="CDD" id="cd00715">
    <property type="entry name" value="GPATase_N"/>
    <property type="match status" value="1"/>
</dbReference>
<feature type="compositionally biased region" description="Polar residues" evidence="11">
    <location>
        <begin position="502"/>
        <end position="511"/>
    </location>
</feature>
<keyword evidence="3 7" id="KW-0328">Glycosyltransferase</keyword>
<evidence type="ECO:0000256" key="4">
    <source>
        <dbReference type="ARBA" id="ARBA00022679"/>
    </source>
</evidence>
<dbReference type="GO" id="GO:0009113">
    <property type="term" value="P:purine nucleobase biosynthetic process"/>
    <property type="evidence" value="ECO:0007669"/>
    <property type="project" value="UniProtKB-UniRule"/>
</dbReference>
<accession>A0A0C4YBP0</accession>
<dbReference type="OrthoDB" id="9801213at2"/>
<dbReference type="RefSeq" id="WP_043347975.1">
    <property type="nucleotide sequence ID" value="NZ_CP010536.1"/>
</dbReference>
<evidence type="ECO:0000259" key="12">
    <source>
        <dbReference type="PROSITE" id="PS51278"/>
    </source>
</evidence>
<evidence type="ECO:0000313" key="14">
    <source>
        <dbReference type="Proteomes" id="UP000031843"/>
    </source>
</evidence>
<evidence type="ECO:0000256" key="5">
    <source>
        <dbReference type="ARBA" id="ARBA00022755"/>
    </source>
</evidence>
<comment type="function">
    <text evidence="7">Catalyzes the formation of phosphoribosylamine from phosphoribosylpyrophosphate (PRPP) and glutamine.</text>
</comment>
<dbReference type="PANTHER" id="PTHR11907">
    <property type="entry name" value="AMIDOPHOSPHORIBOSYLTRANSFERASE"/>
    <property type="match status" value="1"/>
</dbReference>
<keyword evidence="14" id="KW-1185">Reference proteome</keyword>
<feature type="binding site" evidence="7 10">
    <location>
        <position position="305"/>
    </location>
    <ligand>
        <name>Mg(2+)</name>
        <dbReference type="ChEBI" id="CHEBI:18420"/>
    </ligand>
</feature>
<feature type="compositionally biased region" description="Basic and acidic residues" evidence="11">
    <location>
        <begin position="483"/>
        <end position="501"/>
    </location>
</feature>
<dbReference type="GO" id="GO:0000287">
    <property type="term" value="F:magnesium ion binding"/>
    <property type="evidence" value="ECO:0007669"/>
    <property type="project" value="UniProtKB-UniRule"/>
</dbReference>
<dbReference type="EMBL" id="CP010536">
    <property type="protein sequence ID" value="AJG20280.1"/>
    <property type="molecule type" value="Genomic_DNA"/>
</dbReference>
<reference evidence="13 14" key="1">
    <citation type="journal article" date="2015" name="Genome Announc.">
        <title>Complete Genome Sequence of Cupriavidus basilensis 4G11, Isolated from the Oak Ridge Field Research Center Site.</title>
        <authorList>
            <person name="Ray J."/>
            <person name="Waters R.J."/>
            <person name="Skerker J.M."/>
            <person name="Kuehl J.V."/>
            <person name="Price M.N."/>
            <person name="Huang J."/>
            <person name="Chakraborty R."/>
            <person name="Arkin A.P."/>
            <person name="Deutschbauer A."/>
        </authorList>
    </citation>
    <scope>NUCLEOTIDE SEQUENCE [LARGE SCALE GENOMIC DNA]</scope>
    <source>
        <strain evidence="13">4G11</strain>
    </source>
</reference>
<dbReference type="Gene3D" id="3.60.20.10">
    <property type="entry name" value="Glutamine Phosphoribosylpyrophosphate, subunit 1, domain 1"/>
    <property type="match status" value="1"/>
</dbReference>
<dbReference type="PROSITE" id="PS51278">
    <property type="entry name" value="GATASE_TYPE_2"/>
    <property type="match status" value="1"/>
</dbReference>
<gene>
    <name evidence="7" type="primary">purF</name>
    <name evidence="13" type="ORF">RR42_m2908</name>
</gene>
<dbReference type="CDD" id="cd06223">
    <property type="entry name" value="PRTases_typeI"/>
    <property type="match status" value="1"/>
</dbReference>
<dbReference type="InterPro" id="IPR029055">
    <property type="entry name" value="Ntn_hydrolases_N"/>
</dbReference>
<dbReference type="Proteomes" id="UP000031843">
    <property type="component" value="Chromosome main"/>
</dbReference>
<sequence>MCGIVGVVSSTPVNQLIYDSLLLLQHRGQDAAGIATANGSTFHMHKANGLVRDVFRTRNMRGLPGAAGIGQVRYPTAGSASSEEEAQPFYVNAPYGVILAHNGNLTNWKQLHEELFSRDRRHINTHSDTEVLLNVLADELQRASSGLALDPPTIFKAVAGMHRRVRGSYAIAAQIAGYGMLAVRDPFGIRPLCLGSVETPTGKEWMVASESVALEGIGYKLERDVAPGEAIFIDLDGKLYTQQCADNPVLTPCIFEYVYLARPDSCIDGVPVYDARLRMGDYLAEKIRREVSAGDIDVVMPIPDSSRPAAMQVANKLGVNYREGFFKNRYIGRTFIMPGQAVRKKSVRQKLNAMGVEFKGKNVLIVDDSIVRGTTSFEIVQMAREAGAKKVIFASAAPPVKFPNVYGIDMPTRSELVAYGRTDEEIARIIGADKLVYQDVEAMKQAVRDINPKLNDFDASCFDGRYVTGDIDEAYLERLETARSQADRDGTGGLGDSERSQLHLQRSGGNE</sequence>
<evidence type="ECO:0000256" key="7">
    <source>
        <dbReference type="HAMAP-Rule" id="MF_01931"/>
    </source>
</evidence>
<dbReference type="UniPathway" id="UPA00074">
    <property type="reaction ID" value="UER00124"/>
</dbReference>
<dbReference type="NCBIfam" id="TIGR01134">
    <property type="entry name" value="purF"/>
    <property type="match status" value="1"/>
</dbReference>
<organism evidence="13 14">
    <name type="scientific">Cupriavidus basilensis</name>
    <dbReference type="NCBI Taxonomy" id="68895"/>
    <lineage>
        <taxon>Bacteria</taxon>
        <taxon>Pseudomonadati</taxon>
        <taxon>Pseudomonadota</taxon>
        <taxon>Betaproteobacteria</taxon>
        <taxon>Burkholderiales</taxon>
        <taxon>Burkholderiaceae</taxon>
        <taxon>Cupriavidus</taxon>
    </lineage>
</organism>
<evidence type="ECO:0000313" key="13">
    <source>
        <dbReference type="EMBL" id="AJG20280.1"/>
    </source>
</evidence>
<dbReference type="STRING" id="68895.RR42_m2908"/>
<dbReference type="GO" id="GO:0006189">
    <property type="term" value="P:'de novo' IMP biosynthetic process"/>
    <property type="evidence" value="ECO:0007669"/>
    <property type="project" value="UniProtKB-UniRule"/>
</dbReference>
<dbReference type="GO" id="GO:0004044">
    <property type="term" value="F:amidophosphoribosyltransferase activity"/>
    <property type="evidence" value="ECO:0007669"/>
    <property type="project" value="UniProtKB-UniRule"/>
</dbReference>
<dbReference type="HAMAP" id="MF_01931">
    <property type="entry name" value="PurF"/>
    <property type="match status" value="1"/>
</dbReference>
<feature type="binding site" evidence="7 10">
    <location>
        <position position="368"/>
    </location>
    <ligand>
        <name>Mg(2+)</name>
        <dbReference type="ChEBI" id="CHEBI:18420"/>
    </ligand>
</feature>
<dbReference type="Pfam" id="PF00156">
    <property type="entry name" value="Pribosyltran"/>
    <property type="match status" value="1"/>
</dbReference>
<dbReference type="PIRSF" id="PIRSF000485">
    <property type="entry name" value="Amd_phspho_trans"/>
    <property type="match status" value="1"/>
</dbReference>
<evidence type="ECO:0000256" key="11">
    <source>
        <dbReference type="SAM" id="MobiDB-lite"/>
    </source>
</evidence>
<feature type="domain" description="Glutamine amidotransferase type-2" evidence="12">
    <location>
        <begin position="2"/>
        <end position="236"/>
    </location>
</feature>
<comment type="cofactor">
    <cofactor evidence="7 10">
        <name>Mg(2+)</name>
        <dbReference type="ChEBI" id="CHEBI:18420"/>
    </cofactor>
    <text evidence="7 10">Binds 1 Mg(2+) ion per subunit.</text>
</comment>
<dbReference type="SUPFAM" id="SSF53271">
    <property type="entry name" value="PRTase-like"/>
    <property type="match status" value="1"/>
</dbReference>
<evidence type="ECO:0000256" key="2">
    <source>
        <dbReference type="ARBA" id="ARBA00010138"/>
    </source>
</evidence>
<dbReference type="KEGG" id="cbw:RR42_m2908"/>
<evidence type="ECO:0000256" key="8">
    <source>
        <dbReference type="PIRNR" id="PIRNR000485"/>
    </source>
</evidence>
<feature type="active site" description="Nucleophile" evidence="7 9">
    <location>
        <position position="2"/>
    </location>
</feature>
<comment type="similarity">
    <text evidence="2 7 8">In the C-terminal section; belongs to the purine/pyrimidine phosphoribosyltransferase family.</text>
</comment>
<feature type="binding site" evidence="7 10">
    <location>
        <position position="367"/>
    </location>
    <ligand>
        <name>Mg(2+)</name>
        <dbReference type="ChEBI" id="CHEBI:18420"/>
    </ligand>
</feature>
<feature type="region of interest" description="Disordered" evidence="11">
    <location>
        <begin position="483"/>
        <end position="511"/>
    </location>
</feature>
<keyword evidence="7 10" id="KW-0479">Metal-binding</keyword>
<evidence type="ECO:0000256" key="10">
    <source>
        <dbReference type="PIRSR" id="PIRSR000485-2"/>
    </source>
</evidence>
<evidence type="ECO:0000256" key="1">
    <source>
        <dbReference type="ARBA" id="ARBA00005209"/>
    </source>
</evidence>
<dbReference type="Gene3D" id="3.40.50.2020">
    <property type="match status" value="1"/>
</dbReference>
<dbReference type="Pfam" id="PF13522">
    <property type="entry name" value="GATase_6"/>
    <property type="match status" value="1"/>
</dbReference>
<comment type="caution">
    <text evidence="7">Lacks conserved residue(s) required for the propagation of feature annotation.</text>
</comment>
<evidence type="ECO:0000256" key="9">
    <source>
        <dbReference type="PIRSR" id="PIRSR000485-1"/>
    </source>
</evidence>
<dbReference type="SUPFAM" id="SSF56235">
    <property type="entry name" value="N-terminal nucleophile aminohydrolases (Ntn hydrolases)"/>
    <property type="match status" value="1"/>
</dbReference>
<dbReference type="InterPro" id="IPR029057">
    <property type="entry name" value="PRTase-like"/>
</dbReference>
<dbReference type="EC" id="2.4.2.14" evidence="7"/>
<keyword evidence="7 10" id="KW-0460">Magnesium</keyword>
<comment type="catalytic activity">
    <reaction evidence="7 8">
        <text>5-phospho-beta-D-ribosylamine + L-glutamate + diphosphate = 5-phospho-alpha-D-ribose 1-diphosphate + L-glutamine + H2O</text>
        <dbReference type="Rhea" id="RHEA:14905"/>
        <dbReference type="ChEBI" id="CHEBI:15377"/>
        <dbReference type="ChEBI" id="CHEBI:29985"/>
        <dbReference type="ChEBI" id="CHEBI:33019"/>
        <dbReference type="ChEBI" id="CHEBI:58017"/>
        <dbReference type="ChEBI" id="CHEBI:58359"/>
        <dbReference type="ChEBI" id="CHEBI:58681"/>
        <dbReference type="EC" id="2.4.2.14"/>
    </reaction>
</comment>
<keyword evidence="4 7" id="KW-0808">Transferase</keyword>
<keyword evidence="5 7" id="KW-0658">Purine biosynthesis</keyword>